<accession>A0A2P6VHT9</accession>
<feature type="domain" description="Nucleolus and neural progenitor protein-like N-terminal" evidence="1">
    <location>
        <begin position="37"/>
        <end position="114"/>
    </location>
</feature>
<proteinExistence type="predicted"/>
<reference evidence="2 3" key="1">
    <citation type="journal article" date="2018" name="Plant J.">
        <title>Genome sequences of Chlorella sorokiniana UTEX 1602 and Micractinium conductrix SAG 241.80: implications to maltose excretion by a green alga.</title>
        <authorList>
            <person name="Arriola M.B."/>
            <person name="Velmurugan N."/>
            <person name="Zhang Y."/>
            <person name="Plunkett M.H."/>
            <person name="Hondzo H."/>
            <person name="Barney B.M."/>
        </authorList>
    </citation>
    <scope>NUCLEOTIDE SEQUENCE [LARGE SCALE GENOMIC DNA]</scope>
    <source>
        <strain evidence="2 3">SAG 241.80</strain>
    </source>
</reference>
<evidence type="ECO:0000313" key="3">
    <source>
        <dbReference type="Proteomes" id="UP000239649"/>
    </source>
</evidence>
<sequence>MQLDRRVAVLHEALEGARRRGGLPAGSVLLAYGGEQRRVPSHGGATCVLRTLQAACQLVEQLGPAVHAASAQLLAQLAHSFFMPLCLTALAALARIQVLAGQLMLDAVRAYNVLADAAALLPPGPAAAAAAAGEHGKAARGHVQRGDALPQLLHARWRRGLPHLELTLCPPGESLAEQAAAACARYALHLACPFTAVSLRVQHWLLRDGYLSV</sequence>
<dbReference type="PANTHER" id="PTHR34786:SF1">
    <property type="entry name" value="OS09G0504900 PROTEIN"/>
    <property type="match status" value="1"/>
</dbReference>
<protein>
    <recommendedName>
        <fullName evidence="1">Nucleolus and neural progenitor protein-like N-terminal domain-containing protein</fullName>
    </recommendedName>
</protein>
<dbReference type="STRING" id="554055.A0A2P6VHT9"/>
<keyword evidence="3" id="KW-1185">Reference proteome</keyword>
<gene>
    <name evidence="2" type="ORF">C2E20_3076</name>
</gene>
<dbReference type="Proteomes" id="UP000239649">
    <property type="component" value="Unassembled WGS sequence"/>
</dbReference>
<dbReference type="Pfam" id="PF14780">
    <property type="entry name" value="NEPRO_N"/>
    <property type="match status" value="1"/>
</dbReference>
<dbReference type="EMBL" id="LHPF02000006">
    <property type="protein sequence ID" value="PSC73627.1"/>
    <property type="molecule type" value="Genomic_DNA"/>
</dbReference>
<organism evidence="2 3">
    <name type="scientific">Micractinium conductrix</name>
    <dbReference type="NCBI Taxonomy" id="554055"/>
    <lineage>
        <taxon>Eukaryota</taxon>
        <taxon>Viridiplantae</taxon>
        <taxon>Chlorophyta</taxon>
        <taxon>core chlorophytes</taxon>
        <taxon>Trebouxiophyceae</taxon>
        <taxon>Chlorellales</taxon>
        <taxon>Chlorellaceae</taxon>
        <taxon>Chlorella clade</taxon>
        <taxon>Micractinium</taxon>
    </lineage>
</organism>
<evidence type="ECO:0000259" key="1">
    <source>
        <dbReference type="Pfam" id="PF14780"/>
    </source>
</evidence>
<dbReference type="OrthoDB" id="515979at2759"/>
<evidence type="ECO:0000313" key="2">
    <source>
        <dbReference type="EMBL" id="PSC73627.1"/>
    </source>
</evidence>
<dbReference type="AlphaFoldDB" id="A0A2P6VHT9"/>
<dbReference type="InterPro" id="IPR027951">
    <property type="entry name" value="Nepro_N"/>
</dbReference>
<comment type="caution">
    <text evidence="2">The sequence shown here is derived from an EMBL/GenBank/DDBJ whole genome shotgun (WGS) entry which is preliminary data.</text>
</comment>
<dbReference type="PANTHER" id="PTHR34786">
    <property type="entry name" value="OS09G0504900 PROTEIN"/>
    <property type="match status" value="1"/>
</dbReference>
<name>A0A2P6VHT9_9CHLO</name>